<evidence type="ECO:0000256" key="5">
    <source>
        <dbReference type="HAMAP-Rule" id="MF_00518"/>
    </source>
</evidence>
<dbReference type="Pfam" id="PF02580">
    <property type="entry name" value="Tyr_Deacylase"/>
    <property type="match status" value="1"/>
</dbReference>
<keyword evidence="7" id="KW-1185">Reference proteome</keyword>
<evidence type="ECO:0000256" key="4">
    <source>
        <dbReference type="ARBA" id="ARBA00022884"/>
    </source>
</evidence>
<proteinExistence type="inferred from homology"/>
<keyword evidence="5" id="KW-0378">Hydrolase</keyword>
<keyword evidence="4 5" id="KW-0694">RNA-binding</keyword>
<sequence length="149" mass="16253">MRVVLQRVSQASVQVAGQQIAQIKQGFLLLVGFEEGDGQEQLERIAHKISNVRVFSDTAGKMNLSIKQVQGEILSVSQFTLYAALRKGNRPSFTLAQNPTIAAQNYQTFNQLLRASGTPVAEGIFGAEMKVSLVNDGPVTLVYDTDQLV</sequence>
<dbReference type="GO" id="GO:0019478">
    <property type="term" value="P:D-amino acid catabolic process"/>
    <property type="evidence" value="ECO:0007669"/>
    <property type="project" value="UniProtKB-UniRule"/>
</dbReference>
<dbReference type="Proteomes" id="UP000051166">
    <property type="component" value="Unassembled WGS sequence"/>
</dbReference>
<dbReference type="SUPFAM" id="SSF69500">
    <property type="entry name" value="DTD-like"/>
    <property type="match status" value="1"/>
</dbReference>
<evidence type="ECO:0000256" key="2">
    <source>
        <dbReference type="ARBA" id="ARBA00022490"/>
    </source>
</evidence>
<comment type="catalytic activity">
    <reaction evidence="5">
        <text>a D-aminoacyl-tRNA + H2O = a tRNA + a D-alpha-amino acid + H(+)</text>
        <dbReference type="Rhea" id="RHEA:13953"/>
        <dbReference type="Rhea" id="RHEA-COMP:10123"/>
        <dbReference type="Rhea" id="RHEA-COMP:10124"/>
        <dbReference type="ChEBI" id="CHEBI:15377"/>
        <dbReference type="ChEBI" id="CHEBI:15378"/>
        <dbReference type="ChEBI" id="CHEBI:59871"/>
        <dbReference type="ChEBI" id="CHEBI:78442"/>
        <dbReference type="ChEBI" id="CHEBI:79333"/>
        <dbReference type="EC" id="3.1.1.96"/>
    </reaction>
</comment>
<comment type="catalytic activity">
    <reaction evidence="5">
        <text>glycyl-tRNA(Ala) + H2O = tRNA(Ala) + glycine + H(+)</text>
        <dbReference type="Rhea" id="RHEA:53744"/>
        <dbReference type="Rhea" id="RHEA-COMP:9657"/>
        <dbReference type="Rhea" id="RHEA-COMP:13640"/>
        <dbReference type="ChEBI" id="CHEBI:15377"/>
        <dbReference type="ChEBI" id="CHEBI:15378"/>
        <dbReference type="ChEBI" id="CHEBI:57305"/>
        <dbReference type="ChEBI" id="CHEBI:78442"/>
        <dbReference type="ChEBI" id="CHEBI:78522"/>
    </reaction>
</comment>
<organism evidence="6 7">
    <name type="scientific">Liquorilactobacillus satsumensis DSM 16230 = JCM 12392</name>
    <dbReference type="NCBI Taxonomy" id="1423801"/>
    <lineage>
        <taxon>Bacteria</taxon>
        <taxon>Bacillati</taxon>
        <taxon>Bacillota</taxon>
        <taxon>Bacilli</taxon>
        <taxon>Lactobacillales</taxon>
        <taxon>Lactobacillaceae</taxon>
        <taxon>Liquorilactobacillus</taxon>
    </lineage>
</organism>
<dbReference type="OrthoDB" id="9801395at2"/>
<evidence type="ECO:0000256" key="3">
    <source>
        <dbReference type="ARBA" id="ARBA00022555"/>
    </source>
</evidence>
<dbReference type="STRING" id="1423801.FD50_GL000134"/>
<comment type="function">
    <text evidence="5">An aminoacyl-tRNA editing enzyme that deacylates mischarged D-aminoacyl-tRNAs. Also deacylates mischarged glycyl-tRNA(Ala), protecting cells against glycine mischarging by AlaRS. Acts via tRNA-based rather than protein-based catalysis; rejects L-amino acids rather than detecting D-amino acids in the active site. By recycling D-aminoacyl-tRNA to D-amino acids and free tRNA molecules, this enzyme counteracts the toxicity associated with the formation of D-aminoacyl-tRNA entities in vivo and helps enforce protein L-homochirality.</text>
</comment>
<reference evidence="6 7" key="1">
    <citation type="journal article" date="2015" name="Genome Announc.">
        <title>Expanding the biotechnology potential of lactobacilli through comparative genomics of 213 strains and associated genera.</title>
        <authorList>
            <person name="Sun Z."/>
            <person name="Harris H.M."/>
            <person name="McCann A."/>
            <person name="Guo C."/>
            <person name="Argimon S."/>
            <person name="Zhang W."/>
            <person name="Yang X."/>
            <person name="Jeffery I.B."/>
            <person name="Cooney J.C."/>
            <person name="Kagawa T.F."/>
            <person name="Liu W."/>
            <person name="Song Y."/>
            <person name="Salvetti E."/>
            <person name="Wrobel A."/>
            <person name="Rasinkangas P."/>
            <person name="Parkhill J."/>
            <person name="Rea M.C."/>
            <person name="O'Sullivan O."/>
            <person name="Ritari J."/>
            <person name="Douillard F.P."/>
            <person name="Paul Ross R."/>
            <person name="Yang R."/>
            <person name="Briner A.E."/>
            <person name="Felis G.E."/>
            <person name="de Vos W.M."/>
            <person name="Barrangou R."/>
            <person name="Klaenhammer T.R."/>
            <person name="Caufield P.W."/>
            <person name="Cui Y."/>
            <person name="Zhang H."/>
            <person name="O'Toole P.W."/>
        </authorList>
    </citation>
    <scope>NUCLEOTIDE SEQUENCE [LARGE SCALE GENOMIC DNA]</scope>
    <source>
        <strain evidence="6 7">DSM 16230</strain>
    </source>
</reference>
<dbReference type="AlphaFoldDB" id="A0A0R1V1P4"/>
<dbReference type="HAMAP" id="MF_00518">
    <property type="entry name" value="Deacylase_Dtd"/>
    <property type="match status" value="1"/>
</dbReference>
<protein>
    <recommendedName>
        <fullName evidence="5">D-aminoacyl-tRNA deacylase</fullName>
        <shortName evidence="5">DTD</shortName>
        <ecNumber evidence="5">3.1.1.96</ecNumber>
    </recommendedName>
    <alternativeName>
        <fullName evidence="5">Gly-tRNA(Ala) deacylase</fullName>
        <ecNumber evidence="5">3.1.1.-</ecNumber>
    </alternativeName>
</protein>
<feature type="short sequence motif" description="Gly-cisPro motif, important for rejection of L-amino acids" evidence="5">
    <location>
        <begin position="137"/>
        <end position="138"/>
    </location>
</feature>
<dbReference type="PATRIC" id="fig|1423801.4.peg.135"/>
<dbReference type="FunFam" id="3.50.80.10:FF:000001">
    <property type="entry name" value="D-aminoacyl-tRNA deacylase"/>
    <property type="match status" value="1"/>
</dbReference>
<dbReference type="GO" id="GO:0043908">
    <property type="term" value="F:Ser(Gly)-tRNA(Ala) hydrolase activity"/>
    <property type="evidence" value="ECO:0007669"/>
    <property type="project" value="UniProtKB-UniRule"/>
</dbReference>
<dbReference type="EC" id="3.1.1.-" evidence="5"/>
<evidence type="ECO:0000313" key="6">
    <source>
        <dbReference type="EMBL" id="KRL99438.1"/>
    </source>
</evidence>
<dbReference type="NCBIfam" id="TIGR00256">
    <property type="entry name" value="D-aminoacyl-tRNA deacylase"/>
    <property type="match status" value="1"/>
</dbReference>
<dbReference type="GO" id="GO:0106026">
    <property type="term" value="F:Gly-tRNA(Ala) deacylase activity"/>
    <property type="evidence" value="ECO:0007669"/>
    <property type="project" value="UniProtKB-UniRule"/>
</dbReference>
<dbReference type="InterPro" id="IPR003732">
    <property type="entry name" value="Daa-tRNA_deacyls_DTD"/>
</dbReference>
<evidence type="ECO:0000256" key="1">
    <source>
        <dbReference type="ARBA" id="ARBA00009673"/>
    </source>
</evidence>
<accession>A0A0R1V1P4</accession>
<dbReference type="RefSeq" id="WP_054756329.1">
    <property type="nucleotide sequence ID" value="NZ_AZFQ01000026.1"/>
</dbReference>
<dbReference type="GO" id="GO:0000049">
    <property type="term" value="F:tRNA binding"/>
    <property type="evidence" value="ECO:0007669"/>
    <property type="project" value="UniProtKB-UniRule"/>
</dbReference>
<keyword evidence="2 5" id="KW-0963">Cytoplasm</keyword>
<dbReference type="EMBL" id="AZFQ01000026">
    <property type="protein sequence ID" value="KRL99438.1"/>
    <property type="molecule type" value="Genomic_DNA"/>
</dbReference>
<evidence type="ECO:0000313" key="7">
    <source>
        <dbReference type="Proteomes" id="UP000051166"/>
    </source>
</evidence>
<comment type="subcellular location">
    <subcellularLocation>
        <location evidence="5">Cytoplasm</location>
    </subcellularLocation>
</comment>
<dbReference type="PANTHER" id="PTHR10472:SF5">
    <property type="entry name" value="D-AMINOACYL-TRNA DEACYLASE 1"/>
    <property type="match status" value="1"/>
</dbReference>
<dbReference type="EC" id="3.1.1.96" evidence="5"/>
<dbReference type="PANTHER" id="PTHR10472">
    <property type="entry name" value="D-TYROSYL-TRNA TYR DEACYLASE"/>
    <property type="match status" value="1"/>
</dbReference>
<comment type="similarity">
    <text evidence="1 5">Belongs to the DTD family.</text>
</comment>
<keyword evidence="3 5" id="KW-0820">tRNA-binding</keyword>
<dbReference type="Gene3D" id="3.50.80.10">
    <property type="entry name" value="D-tyrosyl-tRNA(Tyr) deacylase"/>
    <property type="match status" value="1"/>
</dbReference>
<comment type="subunit">
    <text evidence="5">Homodimer.</text>
</comment>
<name>A0A0R1V1P4_9LACO</name>
<dbReference type="GO" id="GO:0005737">
    <property type="term" value="C:cytoplasm"/>
    <property type="evidence" value="ECO:0007669"/>
    <property type="project" value="UniProtKB-SubCell"/>
</dbReference>
<dbReference type="GO" id="GO:0051500">
    <property type="term" value="F:D-tyrosyl-tRNA(Tyr) deacylase activity"/>
    <property type="evidence" value="ECO:0007669"/>
    <property type="project" value="TreeGrafter"/>
</dbReference>
<dbReference type="GeneID" id="98307598"/>
<dbReference type="InterPro" id="IPR023509">
    <property type="entry name" value="DTD-like_sf"/>
</dbReference>
<comment type="caution">
    <text evidence="6">The sequence shown here is derived from an EMBL/GenBank/DDBJ whole genome shotgun (WGS) entry which is preliminary data.</text>
</comment>
<gene>
    <name evidence="5" type="primary">dtd</name>
    <name evidence="6" type="ORF">FD50_GL000134</name>
</gene>
<comment type="domain">
    <text evidence="5">A Gly-cisPro motif from one monomer fits into the active site of the other monomer to allow specific chiral rejection of L-amino acids.</text>
</comment>